<evidence type="ECO:0000313" key="2">
    <source>
        <dbReference type="EMBL" id="JAI06755.1"/>
    </source>
</evidence>
<organism evidence="2">
    <name type="scientific">Anguilla anguilla</name>
    <name type="common">European freshwater eel</name>
    <name type="synonym">Muraena anguilla</name>
    <dbReference type="NCBI Taxonomy" id="7936"/>
    <lineage>
        <taxon>Eukaryota</taxon>
        <taxon>Metazoa</taxon>
        <taxon>Chordata</taxon>
        <taxon>Craniata</taxon>
        <taxon>Vertebrata</taxon>
        <taxon>Euteleostomi</taxon>
        <taxon>Actinopterygii</taxon>
        <taxon>Neopterygii</taxon>
        <taxon>Teleostei</taxon>
        <taxon>Anguilliformes</taxon>
        <taxon>Anguillidae</taxon>
        <taxon>Anguilla</taxon>
    </lineage>
</organism>
<sequence>MNFGLKSSTEPQDNNKGTGERVGGIRYQRINIHH</sequence>
<name>A0A0E9XVT1_ANGAN</name>
<dbReference type="AlphaFoldDB" id="A0A0E9XVT1"/>
<protein>
    <submittedName>
        <fullName evidence="2">Uncharacterized protein</fullName>
    </submittedName>
</protein>
<feature type="compositionally biased region" description="Polar residues" evidence="1">
    <location>
        <begin position="1"/>
        <end position="17"/>
    </location>
</feature>
<accession>A0A0E9XVT1</accession>
<reference evidence="2" key="1">
    <citation type="submission" date="2014-11" db="EMBL/GenBank/DDBJ databases">
        <authorList>
            <person name="Amaro Gonzalez C."/>
        </authorList>
    </citation>
    <scope>NUCLEOTIDE SEQUENCE</scope>
</reference>
<evidence type="ECO:0000256" key="1">
    <source>
        <dbReference type="SAM" id="MobiDB-lite"/>
    </source>
</evidence>
<proteinExistence type="predicted"/>
<dbReference type="EMBL" id="GBXM01001823">
    <property type="protein sequence ID" value="JAI06755.1"/>
    <property type="molecule type" value="Transcribed_RNA"/>
</dbReference>
<feature type="region of interest" description="Disordered" evidence="1">
    <location>
        <begin position="1"/>
        <end position="34"/>
    </location>
</feature>
<reference evidence="2" key="2">
    <citation type="journal article" date="2015" name="Fish Shellfish Immunol.">
        <title>Early steps in the European eel (Anguilla anguilla)-Vibrio vulnificus interaction in the gills: Role of the RtxA13 toxin.</title>
        <authorList>
            <person name="Callol A."/>
            <person name="Pajuelo D."/>
            <person name="Ebbesson L."/>
            <person name="Teles M."/>
            <person name="MacKenzie S."/>
            <person name="Amaro C."/>
        </authorList>
    </citation>
    <scope>NUCLEOTIDE SEQUENCE</scope>
</reference>